<dbReference type="AlphaFoldDB" id="A0A239KH44"/>
<organism evidence="1 2">
    <name type="scientific">Anaerovirgula multivorans</name>
    <dbReference type="NCBI Taxonomy" id="312168"/>
    <lineage>
        <taxon>Bacteria</taxon>
        <taxon>Bacillati</taxon>
        <taxon>Bacillota</taxon>
        <taxon>Clostridia</taxon>
        <taxon>Peptostreptococcales</taxon>
        <taxon>Natronincolaceae</taxon>
        <taxon>Anaerovirgula</taxon>
    </lineage>
</organism>
<dbReference type="Pfam" id="PF04463">
    <property type="entry name" value="2-thiour_desulf"/>
    <property type="match status" value="1"/>
</dbReference>
<reference evidence="2" key="1">
    <citation type="submission" date="2017-06" db="EMBL/GenBank/DDBJ databases">
        <authorList>
            <person name="Varghese N."/>
            <person name="Submissions S."/>
        </authorList>
    </citation>
    <scope>NUCLEOTIDE SEQUENCE [LARGE SCALE GENOMIC DNA]</scope>
    <source>
        <strain evidence="2">SCA</strain>
    </source>
</reference>
<dbReference type="Proteomes" id="UP000198304">
    <property type="component" value="Unassembled WGS sequence"/>
</dbReference>
<dbReference type="EMBL" id="FZOJ01000047">
    <property type="protein sequence ID" value="SNT16939.1"/>
    <property type="molecule type" value="Genomic_DNA"/>
</dbReference>
<gene>
    <name evidence="1" type="ORF">SAMN05446037_10479</name>
</gene>
<evidence type="ECO:0000313" key="2">
    <source>
        <dbReference type="Proteomes" id="UP000198304"/>
    </source>
</evidence>
<evidence type="ECO:0000313" key="1">
    <source>
        <dbReference type="EMBL" id="SNT16939.1"/>
    </source>
</evidence>
<accession>A0A239KH44</accession>
<proteinExistence type="predicted"/>
<dbReference type="InterPro" id="IPR007553">
    <property type="entry name" value="2-thiour_desulf"/>
</dbReference>
<dbReference type="PANTHER" id="PTHR30087:SF1">
    <property type="entry name" value="HYPOTHETICAL CYTOSOLIC PROTEIN"/>
    <property type="match status" value="1"/>
</dbReference>
<protein>
    <submittedName>
        <fullName evidence="1">Uncharacterized conserved protein YbbK, DUF523 family</fullName>
    </submittedName>
</protein>
<keyword evidence="2" id="KW-1185">Reference proteome</keyword>
<dbReference type="RefSeq" id="WP_089285340.1">
    <property type="nucleotide sequence ID" value="NZ_FZOJ01000047.1"/>
</dbReference>
<sequence>MILVSACLLGVNCKYSGKNNENLEVIQLIKKKGGIPVCPEQLGGLTTPRLPAEIKGGEGMDVLCDSAKVIQKDGVEVTEAFVKGAKETLKIAEDFEVNQAILKARSPSCGMGQIYDGSFSGVSIKGDGVTAALLKSKNITVYTEENIAKILQSIDI</sequence>
<name>A0A239KH44_9FIRM</name>
<dbReference type="PANTHER" id="PTHR30087">
    <property type="entry name" value="INNER MEMBRANE PROTEIN"/>
    <property type="match status" value="1"/>
</dbReference>
<dbReference type="OrthoDB" id="9797779at2"/>